<dbReference type="GO" id="GO:0000155">
    <property type="term" value="F:phosphorelay sensor kinase activity"/>
    <property type="evidence" value="ECO:0007669"/>
    <property type="project" value="InterPro"/>
</dbReference>
<sequence length="643" mass="67320">MIGWVARRAGWGASAVLGLLLAVNAGLAQATGDLGALSDTVWLLAFSTFAVVGGLIVRHQPANPVGWLFVAAGLGTVLGSALTSFALWVHQPAFATAGLLCFGTAWLAGTTYPLFLFPNGQLPSRHWRPVLPVTGGLLAVTCVAIVATGFPATADAAGRVVDLCVLGSVLITLTGFVSLLIRWGTGDASTRRQLAWLAMGALFILALAAAYLALNEMLGPQDDRGAYFEAAWVATVPLVTYVAIVRHRLFDIELVLRRSIVYTVLIGAVLAAYAGSLAAVSHLLDSARGAGASLVASAIVAVGLSPVKERLERGVDRALFGDRRRPERPLAALGARTEAAGDGGSVLAAAAATVRSALRVPHVRIELAGRDAVEIGDPVTDAVEVGLVSHGEVEGRLLVGRREPGDDFDARERSLLADLGRQVALLARATRLTDDLRRSRERLVAAREQERLRLRRDLHDGLGPVLAGLTLQLDALHGFLDPQGEALFVRIKDELRRCVGDVRRAVDGLRPADLDQLGLAGVVAEQARSLSASGVAVQVDCPAGPAIAGPAAEVAAYRIVTEAMTNVVRHAKASQCRVSIATTGSELRISVEDNGCGFDPDRAPAGVGLLSMRERADELGGHLRISAPPTGGTEIVARIPAGV</sequence>
<dbReference type="GO" id="GO:0046983">
    <property type="term" value="F:protein dimerization activity"/>
    <property type="evidence" value="ECO:0007669"/>
    <property type="project" value="InterPro"/>
</dbReference>
<dbReference type="GO" id="GO:0016020">
    <property type="term" value="C:membrane"/>
    <property type="evidence" value="ECO:0007669"/>
    <property type="project" value="InterPro"/>
</dbReference>
<dbReference type="Gene3D" id="3.30.565.10">
    <property type="entry name" value="Histidine kinase-like ATPase, C-terminal domain"/>
    <property type="match status" value="1"/>
</dbReference>
<feature type="transmembrane region" description="Helical" evidence="4">
    <location>
        <begin position="94"/>
        <end position="117"/>
    </location>
</feature>
<keyword evidence="4" id="KW-0812">Transmembrane</keyword>
<comment type="caution">
    <text evidence="6">The sequence shown here is derived from an EMBL/GenBank/DDBJ whole genome shotgun (WGS) entry which is preliminary data.</text>
</comment>
<keyword evidence="4" id="KW-0472">Membrane</keyword>
<dbReference type="Pfam" id="PF02518">
    <property type="entry name" value="HATPase_c"/>
    <property type="match status" value="1"/>
</dbReference>
<dbReference type="Proteomes" id="UP000612899">
    <property type="component" value="Unassembled WGS sequence"/>
</dbReference>
<dbReference type="Gene3D" id="1.20.5.1930">
    <property type="match status" value="1"/>
</dbReference>
<evidence type="ECO:0000256" key="1">
    <source>
        <dbReference type="ARBA" id="ARBA00022679"/>
    </source>
</evidence>
<dbReference type="AlphaFoldDB" id="A0A8J3VM28"/>
<feature type="transmembrane region" description="Helical" evidence="4">
    <location>
        <begin position="65"/>
        <end position="88"/>
    </location>
</feature>
<evidence type="ECO:0000256" key="3">
    <source>
        <dbReference type="ARBA" id="ARBA00023012"/>
    </source>
</evidence>
<feature type="domain" description="Histidine kinase" evidence="5">
    <location>
        <begin position="558"/>
        <end position="643"/>
    </location>
</feature>
<dbReference type="InterPro" id="IPR036890">
    <property type="entry name" value="HATPase_C_sf"/>
</dbReference>
<dbReference type="InterPro" id="IPR050482">
    <property type="entry name" value="Sensor_HK_TwoCompSys"/>
</dbReference>
<accession>A0A8J3VM28</accession>
<evidence type="ECO:0000256" key="4">
    <source>
        <dbReference type="SAM" id="Phobius"/>
    </source>
</evidence>
<feature type="transmembrane region" description="Helical" evidence="4">
    <location>
        <begin position="129"/>
        <end position="154"/>
    </location>
</feature>
<keyword evidence="7" id="KW-1185">Reference proteome</keyword>
<reference evidence="6" key="1">
    <citation type="submission" date="2021-01" db="EMBL/GenBank/DDBJ databases">
        <title>Whole genome shotgun sequence of Rhizocola hellebori NBRC 109834.</title>
        <authorList>
            <person name="Komaki H."/>
            <person name="Tamura T."/>
        </authorList>
    </citation>
    <scope>NUCLEOTIDE SEQUENCE</scope>
    <source>
        <strain evidence="6">NBRC 109834</strain>
    </source>
</reference>
<dbReference type="CDD" id="cd16917">
    <property type="entry name" value="HATPase_UhpB-NarQ-NarX-like"/>
    <property type="match status" value="1"/>
</dbReference>
<keyword evidence="3" id="KW-0902">Two-component regulatory system</keyword>
<dbReference type="InterPro" id="IPR005467">
    <property type="entry name" value="His_kinase_dom"/>
</dbReference>
<dbReference type="PROSITE" id="PS50109">
    <property type="entry name" value="HIS_KIN"/>
    <property type="match status" value="1"/>
</dbReference>
<keyword evidence="1" id="KW-0808">Transferase</keyword>
<feature type="transmembrane region" description="Helical" evidence="4">
    <location>
        <begin position="40"/>
        <end position="58"/>
    </location>
</feature>
<dbReference type="Gene3D" id="3.30.450.40">
    <property type="match status" value="1"/>
</dbReference>
<feature type="transmembrane region" description="Helical" evidence="4">
    <location>
        <begin position="259"/>
        <end position="284"/>
    </location>
</feature>
<evidence type="ECO:0000313" key="7">
    <source>
        <dbReference type="Proteomes" id="UP000612899"/>
    </source>
</evidence>
<feature type="transmembrane region" description="Helical" evidence="4">
    <location>
        <begin position="194"/>
        <end position="214"/>
    </location>
</feature>
<evidence type="ECO:0000259" key="5">
    <source>
        <dbReference type="PROSITE" id="PS50109"/>
    </source>
</evidence>
<keyword evidence="4" id="KW-1133">Transmembrane helix</keyword>
<feature type="transmembrane region" description="Helical" evidence="4">
    <location>
        <begin position="160"/>
        <end position="182"/>
    </location>
</feature>
<evidence type="ECO:0000256" key="2">
    <source>
        <dbReference type="ARBA" id="ARBA00022777"/>
    </source>
</evidence>
<dbReference type="InterPro" id="IPR011712">
    <property type="entry name" value="Sig_transdc_His_kin_sub3_dim/P"/>
</dbReference>
<organism evidence="6 7">
    <name type="scientific">Rhizocola hellebori</name>
    <dbReference type="NCBI Taxonomy" id="1392758"/>
    <lineage>
        <taxon>Bacteria</taxon>
        <taxon>Bacillati</taxon>
        <taxon>Actinomycetota</taxon>
        <taxon>Actinomycetes</taxon>
        <taxon>Micromonosporales</taxon>
        <taxon>Micromonosporaceae</taxon>
        <taxon>Rhizocola</taxon>
    </lineage>
</organism>
<dbReference type="RefSeq" id="WP_203914519.1">
    <property type="nucleotide sequence ID" value="NZ_BONY01000107.1"/>
</dbReference>
<protein>
    <recommendedName>
        <fullName evidence="5">Histidine kinase domain-containing protein</fullName>
    </recommendedName>
</protein>
<dbReference type="SUPFAM" id="SSF55874">
    <property type="entry name" value="ATPase domain of HSP90 chaperone/DNA topoisomerase II/histidine kinase"/>
    <property type="match status" value="1"/>
</dbReference>
<dbReference type="Pfam" id="PF07730">
    <property type="entry name" value="HisKA_3"/>
    <property type="match status" value="1"/>
</dbReference>
<name>A0A8J3VM28_9ACTN</name>
<proteinExistence type="predicted"/>
<dbReference type="EMBL" id="BONY01000107">
    <property type="protein sequence ID" value="GIH10798.1"/>
    <property type="molecule type" value="Genomic_DNA"/>
</dbReference>
<dbReference type="InterPro" id="IPR003594">
    <property type="entry name" value="HATPase_dom"/>
</dbReference>
<gene>
    <name evidence="6" type="ORF">Rhe02_88650</name>
</gene>
<keyword evidence="2" id="KW-0418">Kinase</keyword>
<feature type="transmembrane region" description="Helical" evidence="4">
    <location>
        <begin position="226"/>
        <end position="247"/>
    </location>
</feature>
<evidence type="ECO:0000313" key="6">
    <source>
        <dbReference type="EMBL" id="GIH10798.1"/>
    </source>
</evidence>
<dbReference type="PANTHER" id="PTHR24421">
    <property type="entry name" value="NITRATE/NITRITE SENSOR PROTEIN NARX-RELATED"/>
    <property type="match status" value="1"/>
</dbReference>
<dbReference type="InterPro" id="IPR029016">
    <property type="entry name" value="GAF-like_dom_sf"/>
</dbReference>
<dbReference type="SMART" id="SM00387">
    <property type="entry name" value="HATPase_c"/>
    <property type="match status" value="1"/>
</dbReference>